<evidence type="ECO:0000256" key="1">
    <source>
        <dbReference type="SAM" id="SignalP"/>
    </source>
</evidence>
<keyword evidence="1" id="KW-0732">Signal</keyword>
<dbReference type="EMBL" id="PXNQ02000001">
    <property type="protein sequence ID" value="RNF36399.1"/>
    <property type="molecule type" value="Genomic_DNA"/>
</dbReference>
<dbReference type="AlphaFoldDB" id="A0A3R7LLY2"/>
<proteinExistence type="predicted"/>
<evidence type="ECO:0000259" key="2">
    <source>
        <dbReference type="Pfam" id="PF11412"/>
    </source>
</evidence>
<gene>
    <name evidence="3" type="ORF">A7A09_001140</name>
</gene>
<comment type="caution">
    <text evidence="3">The sequence shown here is derived from an EMBL/GenBank/DDBJ whole genome shotgun (WGS) entry which is preliminary data.</text>
</comment>
<dbReference type="Pfam" id="PF11412">
    <property type="entry name" value="DsbD_N"/>
    <property type="match status" value="1"/>
</dbReference>
<evidence type="ECO:0000313" key="4">
    <source>
        <dbReference type="Proteomes" id="UP000238137"/>
    </source>
</evidence>
<organism evidence="3 4">
    <name type="scientific">Paracoccus methylarcula</name>
    <dbReference type="NCBI Taxonomy" id="72022"/>
    <lineage>
        <taxon>Bacteria</taxon>
        <taxon>Pseudomonadati</taxon>
        <taxon>Pseudomonadota</taxon>
        <taxon>Alphaproteobacteria</taxon>
        <taxon>Rhodobacterales</taxon>
        <taxon>Paracoccaceae</taxon>
        <taxon>Paracoccus</taxon>
    </lineage>
</organism>
<feature type="domain" description="Thiol:disulfide interchange protein DsbD N-terminal" evidence="2">
    <location>
        <begin position="34"/>
        <end position="136"/>
    </location>
</feature>
<dbReference type="OrthoDB" id="9811036at2"/>
<protein>
    <recommendedName>
        <fullName evidence="2">Thiol:disulfide interchange protein DsbD N-terminal domain-containing protein</fullName>
    </recommendedName>
</protein>
<dbReference type="InterPro" id="IPR028250">
    <property type="entry name" value="DsbDN"/>
</dbReference>
<reference evidence="3" key="1">
    <citation type="submission" date="2018-05" db="EMBL/GenBank/DDBJ databases">
        <title>Reclassification of Methylarcula marina and Methylarcula terricola as Paracoccus methylarcula sp.nov., comb.nov. and Paracoccus terricola comb.nov.</title>
        <authorList>
            <person name="Shmareva M.N."/>
            <person name="Doronina N.V."/>
            <person name="Vasilenko O.V."/>
            <person name="Tarlachkov S.V."/>
            <person name="Trotsenko Y.A."/>
        </authorList>
    </citation>
    <scope>NUCLEOTIDE SEQUENCE [LARGE SCALE GENOMIC DNA]</scope>
    <source>
        <strain evidence="3">VKM B-2159</strain>
    </source>
</reference>
<feature type="chain" id="PRO_5018534274" description="Thiol:disulfide interchange protein DsbD N-terminal domain-containing protein" evidence="1">
    <location>
        <begin position="16"/>
        <end position="261"/>
    </location>
</feature>
<keyword evidence="4" id="KW-1185">Reference proteome</keyword>
<sequence>MISLCAIFAALPAAAQQLPPGVESARLLPGWTDADGNRISALELRLEPGWKTYWRNPGDSGLPPSFEWQESDNLAKISFHWPAPEAIRSGDELTLGYHNLLVLPFTAEPVDPAHPVELAASIDLGVCEKICVPAHLDLQAPAAAVDPDPEIEAALARVPEPLSLRPSCTRRDISDGIQLDVLLPRQDIDVAAMELEDHPEIWVSTATLDPEGTGTRATADFVPPSGKAFDLDVTDLRITLIGADGTVEMRGCDLQGTASAG</sequence>
<feature type="signal peptide" evidence="1">
    <location>
        <begin position="1"/>
        <end position="15"/>
    </location>
</feature>
<accession>A0A3R7LLY2</accession>
<name>A0A3R7LLY2_9RHOB</name>
<dbReference type="Proteomes" id="UP000238137">
    <property type="component" value="Unassembled WGS sequence"/>
</dbReference>
<evidence type="ECO:0000313" key="3">
    <source>
        <dbReference type="EMBL" id="RNF36399.1"/>
    </source>
</evidence>